<proteinExistence type="predicted"/>
<name>A0A5J4YK60_PORPP</name>
<evidence type="ECO:0000313" key="3">
    <source>
        <dbReference type="Proteomes" id="UP000324585"/>
    </source>
</evidence>
<accession>A0A5J4YK60</accession>
<evidence type="ECO:0000313" key="2">
    <source>
        <dbReference type="EMBL" id="KAA8491033.1"/>
    </source>
</evidence>
<dbReference type="InterPro" id="IPR023611">
    <property type="entry name" value="mS23_dom_met"/>
</dbReference>
<dbReference type="OrthoDB" id="510957at2759"/>
<reference evidence="3" key="1">
    <citation type="journal article" date="2019" name="Nat. Commun.">
        <title>Expansion of phycobilisome linker gene families in mesophilic red algae.</title>
        <authorList>
            <person name="Lee J."/>
            <person name="Kim D."/>
            <person name="Bhattacharya D."/>
            <person name="Yoon H.S."/>
        </authorList>
    </citation>
    <scope>NUCLEOTIDE SEQUENCE [LARGE SCALE GENOMIC DNA]</scope>
    <source>
        <strain evidence="3">CCMP 1328</strain>
    </source>
</reference>
<dbReference type="AlphaFoldDB" id="A0A5J4YK60"/>
<feature type="domain" description="Small ribosomal subunit protein mS23 conserved" evidence="1">
    <location>
        <begin position="12"/>
        <end position="114"/>
    </location>
</feature>
<evidence type="ECO:0000259" key="1">
    <source>
        <dbReference type="Pfam" id="PF10484"/>
    </source>
</evidence>
<dbReference type="GO" id="GO:0003735">
    <property type="term" value="F:structural constituent of ribosome"/>
    <property type="evidence" value="ECO:0007669"/>
    <property type="project" value="InterPro"/>
</dbReference>
<dbReference type="GO" id="GO:0006412">
    <property type="term" value="P:translation"/>
    <property type="evidence" value="ECO:0007669"/>
    <property type="project" value="InterPro"/>
</dbReference>
<gene>
    <name evidence="2" type="ORF">FVE85_4450</name>
</gene>
<comment type="caution">
    <text evidence="2">The sequence shown here is derived from an EMBL/GenBank/DDBJ whole genome shotgun (WGS) entry which is preliminary data.</text>
</comment>
<organism evidence="2 3">
    <name type="scientific">Porphyridium purpureum</name>
    <name type="common">Red alga</name>
    <name type="synonym">Porphyridium cruentum</name>
    <dbReference type="NCBI Taxonomy" id="35688"/>
    <lineage>
        <taxon>Eukaryota</taxon>
        <taxon>Rhodophyta</taxon>
        <taxon>Bangiophyceae</taxon>
        <taxon>Porphyridiales</taxon>
        <taxon>Porphyridiaceae</taxon>
        <taxon>Porphyridium</taxon>
    </lineage>
</organism>
<dbReference type="Proteomes" id="UP000324585">
    <property type="component" value="Unassembled WGS sequence"/>
</dbReference>
<dbReference type="GO" id="GO:0005840">
    <property type="term" value="C:ribosome"/>
    <property type="evidence" value="ECO:0007669"/>
    <property type="project" value="InterPro"/>
</dbReference>
<protein>
    <recommendedName>
        <fullName evidence="1">Small ribosomal subunit protein mS23 conserved domain-containing protein</fullName>
    </recommendedName>
</protein>
<keyword evidence="3" id="KW-1185">Reference proteome</keyword>
<sequence>MPRPKPFLKNIYALVKAGVIEKPLWMSAHRMAPQAVISKKPHVIPELQFASDVLRRELLEKRPDLRRHPYDLMTTDKKDSHVAEKFAQRQEELMKEHSLSKDEAFHRAERELHSQLYRTTEYGVSSGLLNHEDKERLMSGAPMDKDEFSKILFEASLRDAKTEESVLRNVQDALNAKSR</sequence>
<dbReference type="Pfam" id="PF10484">
    <property type="entry name" value="MRP-S23"/>
    <property type="match status" value="1"/>
</dbReference>
<dbReference type="EMBL" id="VRMN01000016">
    <property type="protein sequence ID" value="KAA8491033.1"/>
    <property type="molecule type" value="Genomic_DNA"/>
</dbReference>